<dbReference type="Pfam" id="PF02806">
    <property type="entry name" value="Alpha-amylase_C"/>
    <property type="match status" value="1"/>
</dbReference>
<dbReference type="InterPro" id="IPR013780">
    <property type="entry name" value="Glyco_hydro_b"/>
</dbReference>
<accession>A0A376NTK7</accession>
<dbReference type="SUPFAM" id="SSF51011">
    <property type="entry name" value="Glycosyl hydrolase domain"/>
    <property type="match status" value="1"/>
</dbReference>
<dbReference type="InterPro" id="IPR006048">
    <property type="entry name" value="A-amylase/branching_C"/>
</dbReference>
<name>A0A376NTK7_ECOLX</name>
<dbReference type="GO" id="GO:0005975">
    <property type="term" value="P:carbohydrate metabolic process"/>
    <property type="evidence" value="ECO:0007669"/>
    <property type="project" value="InterPro"/>
</dbReference>
<dbReference type="Gene3D" id="2.60.40.1180">
    <property type="entry name" value="Golgi alpha-mannosidase II"/>
    <property type="match status" value="1"/>
</dbReference>
<organism evidence="2 3">
    <name type="scientific">Escherichia coli</name>
    <dbReference type="NCBI Taxonomy" id="562"/>
    <lineage>
        <taxon>Bacteria</taxon>
        <taxon>Pseudomonadati</taxon>
        <taxon>Pseudomonadota</taxon>
        <taxon>Gammaproteobacteria</taxon>
        <taxon>Enterobacterales</taxon>
        <taxon>Enterobacteriaceae</taxon>
        <taxon>Escherichia</taxon>
    </lineage>
</organism>
<protein>
    <submittedName>
        <fullName evidence="2">Alpha amylase</fullName>
    </submittedName>
</protein>
<sequence length="161" mass="17293">MRAEIALMSGSAFAVTHHAFSSGAGRTSDGNGSHASTLKSPSYTKSVSWQHYPFEGVFATKNVLAFSRGDSVNINHSPHDGLVIINKGNEEVEGTWPNKLQPGIYKNMGSNSVNIIINNTRKIIPPGKVFTLRGGTLNINIPGRSALLLGKTGEPPNYLYL</sequence>
<proteinExistence type="predicted"/>
<dbReference type="GO" id="GO:0043169">
    <property type="term" value="F:cation binding"/>
    <property type="evidence" value="ECO:0007669"/>
    <property type="project" value="InterPro"/>
</dbReference>
<evidence type="ECO:0000259" key="1">
    <source>
        <dbReference type="Pfam" id="PF02806"/>
    </source>
</evidence>
<dbReference type="GO" id="GO:0003824">
    <property type="term" value="F:catalytic activity"/>
    <property type="evidence" value="ECO:0007669"/>
    <property type="project" value="InterPro"/>
</dbReference>
<evidence type="ECO:0000313" key="3">
    <source>
        <dbReference type="Proteomes" id="UP000254428"/>
    </source>
</evidence>
<dbReference type="EMBL" id="UGBT01000002">
    <property type="protein sequence ID" value="STH69500.1"/>
    <property type="molecule type" value="Genomic_DNA"/>
</dbReference>
<gene>
    <name evidence="2" type="ORF">NCTC11341_01019</name>
</gene>
<evidence type="ECO:0000313" key="2">
    <source>
        <dbReference type="EMBL" id="STH69500.1"/>
    </source>
</evidence>
<dbReference type="Proteomes" id="UP000254428">
    <property type="component" value="Unassembled WGS sequence"/>
</dbReference>
<feature type="domain" description="Alpha-amylase/branching enzyme C-terminal all beta" evidence="1">
    <location>
        <begin position="60"/>
        <end position="149"/>
    </location>
</feature>
<reference evidence="2 3" key="1">
    <citation type="submission" date="2018-06" db="EMBL/GenBank/DDBJ databases">
        <authorList>
            <consortium name="Pathogen Informatics"/>
            <person name="Doyle S."/>
        </authorList>
    </citation>
    <scope>NUCLEOTIDE SEQUENCE [LARGE SCALE GENOMIC DNA]</scope>
    <source>
        <strain evidence="2 3">NCTC11341</strain>
    </source>
</reference>
<dbReference type="AlphaFoldDB" id="A0A376NTK7"/>